<evidence type="ECO:0000313" key="3">
    <source>
        <dbReference type="Proteomes" id="UP000018468"/>
    </source>
</evidence>
<dbReference type="HOGENOM" id="CLU_068548_1_0_1"/>
<dbReference type="PANTHER" id="PTHR12125">
    <property type="entry name" value="F-BOX ONLY PROTEIN 6-LIKE PROTEIN"/>
    <property type="match status" value="1"/>
</dbReference>
<dbReference type="FunFam" id="2.60.120.260:FF:000012">
    <property type="entry name" value="F-box only protein 2"/>
    <property type="match status" value="1"/>
</dbReference>
<dbReference type="InParanoid" id="W5ML43"/>
<evidence type="ECO:0000259" key="1">
    <source>
        <dbReference type="PROSITE" id="PS51114"/>
    </source>
</evidence>
<dbReference type="AlphaFoldDB" id="W5ML43"/>
<dbReference type="Gene3D" id="2.60.120.260">
    <property type="entry name" value="Galactose-binding domain-like"/>
    <property type="match status" value="1"/>
</dbReference>
<dbReference type="GO" id="GO:0006516">
    <property type="term" value="P:glycoprotein catabolic process"/>
    <property type="evidence" value="ECO:0000318"/>
    <property type="project" value="GO_Central"/>
</dbReference>
<sequence>MEKRNLLKNPCGEGQMEFWEITENGGNEWRVEEMPGDCGSAFCDEAVKTFFVTSFERCLKKQEVDLLAEEYSPEELDAQPAIEVEDWYSGRTDCGCTYELSVCLLDENHEVIAEFKPSEVTLDPDCDDCSWKKVQ</sequence>
<dbReference type="SMART" id="SM01198">
    <property type="entry name" value="FBA"/>
    <property type="match status" value="1"/>
</dbReference>
<dbReference type="eggNOG" id="ENOG502QS9C">
    <property type="taxonomic scope" value="Eukaryota"/>
</dbReference>
<dbReference type="GO" id="GO:0036503">
    <property type="term" value="P:ERAD pathway"/>
    <property type="evidence" value="ECO:0000318"/>
    <property type="project" value="GO_Central"/>
</dbReference>
<name>W5ML43_LEPOC</name>
<dbReference type="FunCoup" id="W5ML43">
    <property type="interactions" value="85"/>
</dbReference>
<dbReference type="STRING" id="7918.ENSLOCP00000009102"/>
<dbReference type="InterPro" id="IPR039752">
    <property type="entry name" value="F-box_only"/>
</dbReference>
<keyword evidence="3" id="KW-1185">Reference proteome</keyword>
<dbReference type="InterPro" id="IPR008979">
    <property type="entry name" value="Galactose-bd-like_sf"/>
</dbReference>
<reference evidence="2" key="2">
    <citation type="submission" date="2025-08" db="UniProtKB">
        <authorList>
            <consortium name="Ensembl"/>
        </authorList>
    </citation>
    <scope>IDENTIFICATION</scope>
</reference>
<dbReference type="GO" id="GO:0019005">
    <property type="term" value="C:SCF ubiquitin ligase complex"/>
    <property type="evidence" value="ECO:0000318"/>
    <property type="project" value="GO_Central"/>
</dbReference>
<dbReference type="GeneTree" id="ENSGT00940000159408"/>
<dbReference type="InterPro" id="IPR007397">
    <property type="entry name" value="F-box-assoc_dom"/>
</dbReference>
<dbReference type="PROSITE" id="PS51114">
    <property type="entry name" value="FBA"/>
    <property type="match status" value="1"/>
</dbReference>
<dbReference type="EMBL" id="AHAT01009943">
    <property type="status" value="NOT_ANNOTATED_CDS"/>
    <property type="molecule type" value="Genomic_DNA"/>
</dbReference>
<dbReference type="SUPFAM" id="SSF49785">
    <property type="entry name" value="Galactose-binding domain-like"/>
    <property type="match status" value="1"/>
</dbReference>
<protein>
    <recommendedName>
        <fullName evidence="1">FBA domain-containing protein</fullName>
    </recommendedName>
</protein>
<reference evidence="2" key="3">
    <citation type="submission" date="2025-09" db="UniProtKB">
        <authorList>
            <consortium name="Ensembl"/>
        </authorList>
    </citation>
    <scope>IDENTIFICATION</scope>
</reference>
<dbReference type="GO" id="GO:0005737">
    <property type="term" value="C:cytoplasm"/>
    <property type="evidence" value="ECO:0000318"/>
    <property type="project" value="GO_Central"/>
</dbReference>
<dbReference type="Proteomes" id="UP000018468">
    <property type="component" value="Linkage group LG25"/>
</dbReference>
<dbReference type="PANTHER" id="PTHR12125:SF11">
    <property type="entry name" value="F-BOX ONLY PROTEIN 2"/>
    <property type="match status" value="1"/>
</dbReference>
<reference evidence="3" key="1">
    <citation type="submission" date="2011-12" db="EMBL/GenBank/DDBJ databases">
        <title>The Draft Genome of Lepisosteus oculatus.</title>
        <authorList>
            <consortium name="The Broad Institute Genome Assembly &amp; Analysis Group"/>
            <consortium name="Computational R&amp;D Group"/>
            <consortium name="and Sequencing Platform"/>
            <person name="Di Palma F."/>
            <person name="Alfoldi J."/>
            <person name="Johnson J."/>
            <person name="Berlin A."/>
            <person name="Gnerre S."/>
            <person name="Jaffe D."/>
            <person name="MacCallum I."/>
            <person name="Young S."/>
            <person name="Walker B.J."/>
            <person name="Lander E.S."/>
            <person name="Lindblad-Toh K."/>
        </authorList>
    </citation>
    <scope>NUCLEOTIDE SEQUENCE [LARGE SCALE GENOMIC DNA]</scope>
</reference>
<dbReference type="GO" id="GO:0031146">
    <property type="term" value="P:SCF-dependent proteasomal ubiquitin-dependent protein catabolic process"/>
    <property type="evidence" value="ECO:0000318"/>
    <property type="project" value="GO_Central"/>
</dbReference>
<dbReference type="Ensembl" id="ENSLOCT00000009113.1">
    <property type="protein sequence ID" value="ENSLOCP00000009102.1"/>
    <property type="gene ID" value="ENSLOCG00000007498.1"/>
</dbReference>
<proteinExistence type="predicted"/>
<dbReference type="EMBL" id="AHAT01009942">
    <property type="status" value="NOT_ANNOTATED_CDS"/>
    <property type="molecule type" value="Genomic_DNA"/>
</dbReference>
<evidence type="ECO:0000313" key="2">
    <source>
        <dbReference type="Ensembl" id="ENSLOCP00000009102.1"/>
    </source>
</evidence>
<dbReference type="Pfam" id="PF04300">
    <property type="entry name" value="FBA"/>
    <property type="match status" value="1"/>
</dbReference>
<organism evidence="2 3">
    <name type="scientific">Lepisosteus oculatus</name>
    <name type="common">Spotted gar</name>
    <dbReference type="NCBI Taxonomy" id="7918"/>
    <lineage>
        <taxon>Eukaryota</taxon>
        <taxon>Metazoa</taxon>
        <taxon>Chordata</taxon>
        <taxon>Craniata</taxon>
        <taxon>Vertebrata</taxon>
        <taxon>Euteleostomi</taxon>
        <taxon>Actinopterygii</taxon>
        <taxon>Neopterygii</taxon>
        <taxon>Holostei</taxon>
        <taxon>Semionotiformes</taxon>
        <taxon>Lepisosteidae</taxon>
        <taxon>Lepisosteus</taxon>
    </lineage>
</organism>
<dbReference type="Bgee" id="ENSLOCG00000007498">
    <property type="expression patterns" value="Expressed in muscle tissue and 13 other cell types or tissues"/>
</dbReference>
<feature type="domain" description="FBA" evidence="1">
    <location>
        <begin position="1"/>
        <end position="135"/>
    </location>
</feature>
<accession>W5ML43</accession>
<dbReference type="OMA" id="FWEITEN"/>